<evidence type="ECO:0000313" key="2">
    <source>
        <dbReference type="Proteomes" id="UP000761423"/>
    </source>
</evidence>
<accession>A0ABX0IG60</accession>
<reference evidence="1 2" key="1">
    <citation type="submission" date="2020-02" db="EMBL/GenBank/DDBJ databases">
        <authorList>
            <person name="Chen W.-M."/>
        </authorList>
    </citation>
    <scope>NUCLEOTIDE SEQUENCE [LARGE SCALE GENOMIC DNA]</scope>
    <source>
        <strain evidence="1 2">TWA-26</strain>
    </source>
</reference>
<gene>
    <name evidence="1" type="ORF">G4L40_07935</name>
</gene>
<dbReference type="Proteomes" id="UP000761423">
    <property type="component" value="Unassembled WGS sequence"/>
</dbReference>
<dbReference type="EMBL" id="JAAJBV010000005">
    <property type="protein sequence ID" value="NHM04632.1"/>
    <property type="molecule type" value="Genomic_DNA"/>
</dbReference>
<keyword evidence="2" id="KW-1185">Reference proteome</keyword>
<evidence type="ECO:0000313" key="1">
    <source>
        <dbReference type="EMBL" id="NHM04632.1"/>
    </source>
</evidence>
<comment type="caution">
    <text evidence="1">The sequence shown here is derived from an EMBL/GenBank/DDBJ whole genome shotgun (WGS) entry which is preliminary data.</text>
</comment>
<dbReference type="RefSeq" id="WP_166236674.1">
    <property type="nucleotide sequence ID" value="NZ_JAAJBV010000005.1"/>
</dbReference>
<name>A0ABX0IG60_9FLAO</name>
<sequence length="138" mass="16488">MELDVRRIDLLSNWQKHFTLILGKAFLRERNNKGELVTELLLSSTLFDNIMMSNYNFRNLDKNSVVYKYCTTRDKDENCWAENKEEECERIEELYQQLISIKDNIDFDLLLSEYEEVLKICLSAINNNNKLFLIIDSY</sequence>
<proteinExistence type="predicted"/>
<organism evidence="1 2">
    <name type="scientific">Flavobacterium celericrescens</name>
    <dbReference type="NCBI Taxonomy" id="2709780"/>
    <lineage>
        <taxon>Bacteria</taxon>
        <taxon>Pseudomonadati</taxon>
        <taxon>Bacteroidota</taxon>
        <taxon>Flavobacteriia</taxon>
        <taxon>Flavobacteriales</taxon>
        <taxon>Flavobacteriaceae</taxon>
        <taxon>Flavobacterium</taxon>
    </lineage>
</organism>
<protein>
    <submittedName>
        <fullName evidence="1">Uncharacterized protein</fullName>
    </submittedName>
</protein>